<evidence type="ECO:0000256" key="4">
    <source>
        <dbReference type="ARBA" id="ARBA00022786"/>
    </source>
</evidence>
<dbReference type="Proteomes" id="UP001150904">
    <property type="component" value="Unassembled WGS sequence"/>
</dbReference>
<dbReference type="RefSeq" id="XP_058305617.1">
    <property type="nucleotide sequence ID" value="XM_058455629.1"/>
</dbReference>
<keyword evidence="5" id="KW-0653">Protein transport</keyword>
<organism evidence="8 9">
    <name type="scientific">Penicillium cinerascens</name>
    <dbReference type="NCBI Taxonomy" id="70096"/>
    <lineage>
        <taxon>Eukaryota</taxon>
        <taxon>Fungi</taxon>
        <taxon>Dikarya</taxon>
        <taxon>Ascomycota</taxon>
        <taxon>Pezizomycotina</taxon>
        <taxon>Eurotiomycetes</taxon>
        <taxon>Eurotiomycetidae</taxon>
        <taxon>Eurotiales</taxon>
        <taxon>Aspergillaceae</taxon>
        <taxon>Penicillium</taxon>
    </lineage>
</organism>
<dbReference type="Gene3D" id="3.30.1460.50">
    <property type="match status" value="1"/>
</dbReference>
<comment type="caution">
    <text evidence="8">The sequence shown here is derived from an EMBL/GenBank/DDBJ whole genome shotgun (WGS) entry which is preliminary data.</text>
</comment>
<dbReference type="AlphaFoldDB" id="A0A9W9MAX6"/>
<dbReference type="GO" id="GO:0032446">
    <property type="term" value="P:protein modification by small protein conjugation"/>
    <property type="evidence" value="ECO:0007669"/>
    <property type="project" value="TreeGrafter"/>
</dbReference>
<keyword evidence="9" id="KW-1185">Reference proteome</keyword>
<evidence type="ECO:0000313" key="9">
    <source>
        <dbReference type="Proteomes" id="UP001150904"/>
    </source>
</evidence>
<dbReference type="Pfam" id="PF03987">
    <property type="entry name" value="Autophagy_act_C"/>
    <property type="match status" value="1"/>
</dbReference>
<reference evidence="8" key="2">
    <citation type="journal article" date="2023" name="IMA Fungus">
        <title>Comparative genomic study of the Penicillium genus elucidates a diverse pangenome and 15 lateral gene transfer events.</title>
        <authorList>
            <person name="Petersen C."/>
            <person name="Sorensen T."/>
            <person name="Nielsen M.R."/>
            <person name="Sondergaard T.E."/>
            <person name="Sorensen J.L."/>
            <person name="Fitzpatrick D.A."/>
            <person name="Frisvad J.C."/>
            <person name="Nielsen K.L."/>
        </authorList>
    </citation>
    <scope>NUCLEOTIDE SEQUENCE</scope>
    <source>
        <strain evidence="8">IBT 15544</strain>
    </source>
</reference>
<dbReference type="GO" id="GO:0061651">
    <property type="term" value="F:Atg12 conjugating enzyme activity"/>
    <property type="evidence" value="ECO:0007669"/>
    <property type="project" value="TreeGrafter"/>
</dbReference>
<protein>
    <recommendedName>
        <fullName evidence="2">Ubiquitin-like-conjugating enzyme ATG10</fullName>
    </recommendedName>
    <alternativeName>
        <fullName evidence="7">Autophagy-related protein 10</fullName>
    </alternativeName>
</protein>
<dbReference type="PANTHER" id="PTHR14957">
    <property type="entry name" value="UBIQUITIN-LIKE-CONJUGATING ENZYME ATG10"/>
    <property type="match status" value="1"/>
</dbReference>
<dbReference type="EMBL" id="JAPQKR010000015">
    <property type="protein sequence ID" value="KAJ5195129.1"/>
    <property type="molecule type" value="Genomic_DNA"/>
</dbReference>
<evidence type="ECO:0000256" key="5">
    <source>
        <dbReference type="ARBA" id="ARBA00022927"/>
    </source>
</evidence>
<evidence type="ECO:0000256" key="2">
    <source>
        <dbReference type="ARBA" id="ARBA00021099"/>
    </source>
</evidence>
<dbReference type="InterPro" id="IPR007135">
    <property type="entry name" value="Atg3/Atg10"/>
</dbReference>
<dbReference type="PANTHER" id="PTHR14957:SF1">
    <property type="entry name" value="UBIQUITIN-LIKE-CONJUGATING ENZYME ATG10"/>
    <property type="match status" value="1"/>
</dbReference>
<evidence type="ECO:0000256" key="3">
    <source>
        <dbReference type="ARBA" id="ARBA00022679"/>
    </source>
</evidence>
<dbReference type="GeneID" id="83182930"/>
<evidence type="ECO:0000256" key="1">
    <source>
        <dbReference type="ARBA" id="ARBA00005696"/>
    </source>
</evidence>
<evidence type="ECO:0000256" key="7">
    <source>
        <dbReference type="ARBA" id="ARBA00029833"/>
    </source>
</evidence>
<keyword evidence="4" id="KW-0833">Ubl conjugation pathway</keyword>
<dbReference type="GO" id="GO:0000422">
    <property type="term" value="P:autophagy of mitochondrion"/>
    <property type="evidence" value="ECO:0007669"/>
    <property type="project" value="TreeGrafter"/>
</dbReference>
<dbReference type="OrthoDB" id="4089664at2759"/>
<dbReference type="GO" id="GO:0005829">
    <property type="term" value="C:cytosol"/>
    <property type="evidence" value="ECO:0007669"/>
    <property type="project" value="TreeGrafter"/>
</dbReference>
<dbReference type="GO" id="GO:0015031">
    <property type="term" value="P:protein transport"/>
    <property type="evidence" value="ECO:0007669"/>
    <property type="project" value="UniProtKB-KW"/>
</dbReference>
<comment type="similarity">
    <text evidence="1">Belongs to the ATG10 family.</text>
</comment>
<evidence type="ECO:0000256" key="6">
    <source>
        <dbReference type="ARBA" id="ARBA00023006"/>
    </source>
</evidence>
<name>A0A9W9MAX6_9EURO</name>
<sequence length="221" mass="24130">MASALSAFPFLTAGDFEWACRDLADRTCGCGGWSSVRLVTENDTYLRITRCVDVLDTIEGPELREAQELEDEDPVCKPPSVHGKARTWTTFDDAHSSFLTGGAVFSPTYQVPVLYFTLRWHNHQGPLGLDAVYQYVVPEQYRKELKGVGVIGGISFGYHPASGAPAFFVHPCNTADAMAQIADARSVTPGTYLIIWLGLVGHCVNLHVPRELVASDDPSPS</sequence>
<evidence type="ECO:0000313" key="8">
    <source>
        <dbReference type="EMBL" id="KAJ5195129.1"/>
    </source>
</evidence>
<dbReference type="GO" id="GO:0000045">
    <property type="term" value="P:autophagosome assembly"/>
    <property type="evidence" value="ECO:0007669"/>
    <property type="project" value="TreeGrafter"/>
</dbReference>
<proteinExistence type="inferred from homology"/>
<keyword evidence="5" id="KW-0813">Transport</keyword>
<gene>
    <name evidence="8" type="ORF">N7498_008567</name>
</gene>
<reference evidence="8" key="1">
    <citation type="submission" date="2022-12" db="EMBL/GenBank/DDBJ databases">
        <authorList>
            <person name="Petersen C."/>
        </authorList>
    </citation>
    <scope>NUCLEOTIDE SEQUENCE</scope>
    <source>
        <strain evidence="8">IBT 15544</strain>
    </source>
</reference>
<keyword evidence="3" id="KW-0808">Transferase</keyword>
<accession>A0A9W9MAX6</accession>
<keyword evidence="6" id="KW-0072">Autophagy</keyword>